<gene>
    <name evidence="3" type="ORF">ANANG_G00258960</name>
</gene>
<proteinExistence type="predicted"/>
<feature type="compositionally biased region" description="Acidic residues" evidence="2">
    <location>
        <begin position="79"/>
        <end position="101"/>
    </location>
</feature>
<dbReference type="PANTHER" id="PTHR21510:SF15">
    <property type="entry name" value="MICROTUBULE ORGANIZATION PROTEIN AKNA"/>
    <property type="match status" value="1"/>
</dbReference>
<protein>
    <recommendedName>
        <fullName evidence="5">AKNA domain-containing protein</fullName>
    </recommendedName>
</protein>
<feature type="region of interest" description="Disordered" evidence="2">
    <location>
        <begin position="452"/>
        <end position="525"/>
    </location>
</feature>
<feature type="region of interest" description="Disordered" evidence="2">
    <location>
        <begin position="1"/>
        <end position="407"/>
    </location>
</feature>
<dbReference type="InterPro" id="IPR052655">
    <property type="entry name" value="AKNA_Centrosome-Trans_reg"/>
</dbReference>
<dbReference type="PANTHER" id="PTHR21510">
    <property type="entry name" value="AKNA DOMAIN-CONTAINING PROTEIN"/>
    <property type="match status" value="1"/>
</dbReference>
<evidence type="ECO:0000256" key="2">
    <source>
        <dbReference type="SAM" id="MobiDB-lite"/>
    </source>
</evidence>
<evidence type="ECO:0000256" key="1">
    <source>
        <dbReference type="SAM" id="Coils"/>
    </source>
</evidence>
<organism evidence="3 4">
    <name type="scientific">Anguilla anguilla</name>
    <name type="common">European freshwater eel</name>
    <name type="synonym">Muraena anguilla</name>
    <dbReference type="NCBI Taxonomy" id="7936"/>
    <lineage>
        <taxon>Eukaryota</taxon>
        <taxon>Metazoa</taxon>
        <taxon>Chordata</taxon>
        <taxon>Craniata</taxon>
        <taxon>Vertebrata</taxon>
        <taxon>Euteleostomi</taxon>
        <taxon>Actinopterygii</taxon>
        <taxon>Neopterygii</taxon>
        <taxon>Teleostei</taxon>
        <taxon>Anguilliformes</taxon>
        <taxon>Anguillidae</taxon>
        <taxon>Anguilla</taxon>
    </lineage>
</organism>
<accession>A0A9D3LNF5</accession>
<evidence type="ECO:0000313" key="4">
    <source>
        <dbReference type="Proteomes" id="UP001044222"/>
    </source>
</evidence>
<feature type="coiled-coil region" evidence="1">
    <location>
        <begin position="420"/>
        <end position="447"/>
    </location>
</feature>
<feature type="compositionally biased region" description="Low complexity" evidence="2">
    <location>
        <begin position="40"/>
        <end position="53"/>
    </location>
</feature>
<reference evidence="3" key="1">
    <citation type="submission" date="2021-01" db="EMBL/GenBank/DDBJ databases">
        <title>A chromosome-scale assembly of European eel, Anguilla anguilla.</title>
        <authorList>
            <person name="Henkel C."/>
            <person name="Jong-Raadsen S.A."/>
            <person name="Dufour S."/>
            <person name="Weltzien F.-A."/>
            <person name="Palstra A.P."/>
            <person name="Pelster B."/>
            <person name="Spaink H.P."/>
            <person name="Van Den Thillart G.E."/>
            <person name="Jansen H."/>
            <person name="Zahm M."/>
            <person name="Klopp C."/>
            <person name="Cedric C."/>
            <person name="Louis A."/>
            <person name="Berthelot C."/>
            <person name="Parey E."/>
            <person name="Roest Crollius H."/>
            <person name="Montfort J."/>
            <person name="Robinson-Rechavi M."/>
            <person name="Bucao C."/>
            <person name="Bouchez O."/>
            <person name="Gislard M."/>
            <person name="Lluch J."/>
            <person name="Milhes M."/>
            <person name="Lampietro C."/>
            <person name="Lopez Roques C."/>
            <person name="Donnadieu C."/>
            <person name="Braasch I."/>
            <person name="Desvignes T."/>
            <person name="Postlethwait J."/>
            <person name="Bobe J."/>
            <person name="Guiguen Y."/>
            <person name="Dirks R."/>
        </authorList>
    </citation>
    <scope>NUCLEOTIDE SEQUENCE</scope>
    <source>
        <strain evidence="3">Tag_6206</strain>
        <tissue evidence="3">Liver</tissue>
    </source>
</reference>
<keyword evidence="4" id="KW-1185">Reference proteome</keyword>
<sequence length="592" mass="63808">MERRRAGGAGARGRRQAPEWGPPPLPATHPGRGGGRARWRAGTSSARWTRTGSSGWGGLGGGGAGRGVGGGADLTWDPGDPDPEDGPPDLEDGPPDEDPLEDQSCGLSELEDSEPLSRSPGLSLYEEDEERVELEDWATEGNEEEDGDGEEGAASWAIRNRQAEKLPERDRQLDMTDEEREGEDTDTRGRCEPLFLIATGTRDTRRGRDAVSRGSFHGSDLAGRFWQRGRGVPAVPHRGPAPSRGQPDSEAGIEGETPPESGFAEGHPESRRSRLGRAPPTARPPSEPEAEELLFLPPAPVGRVEEEEEEGAGEGEKKDSQHASLRSRSPGPAPRALPSLQPRTRGAQEPQSPPERLLPKSSTGCRDSDHDRKGQLNYPLPDFSKVGPRVRVPRGEGPQRPIDIAVPQEFRSPEQASSLVHQLQEDYNTLLTKYAEAENTIDRLRLEAKVGLYSDPPKPSHSVQSGAIQKSSKVMTLTFPQAQRAQFGPDAAGPDPAEQSGTSRGESSSAQTQGPGAGGRLTGDLAALAERFQAQLDSFEDLQKSRKLKPFEQMKGLAGLVQGLDSLERGYLRARDEHRALQQGEGAAPLRS</sequence>
<dbReference type="AlphaFoldDB" id="A0A9D3LNF5"/>
<feature type="compositionally biased region" description="Polar residues" evidence="2">
    <location>
        <begin position="461"/>
        <end position="484"/>
    </location>
</feature>
<comment type="caution">
    <text evidence="3">The sequence shown here is derived from an EMBL/GenBank/DDBJ whole genome shotgun (WGS) entry which is preliminary data.</text>
</comment>
<dbReference type="EMBL" id="JAFIRN010000015">
    <property type="protein sequence ID" value="KAG5834197.1"/>
    <property type="molecule type" value="Genomic_DNA"/>
</dbReference>
<feature type="compositionally biased region" description="Polar residues" evidence="2">
    <location>
        <begin position="499"/>
        <end position="514"/>
    </location>
</feature>
<evidence type="ECO:0000313" key="3">
    <source>
        <dbReference type="EMBL" id="KAG5834197.1"/>
    </source>
</evidence>
<feature type="compositionally biased region" description="Acidic residues" evidence="2">
    <location>
        <begin position="125"/>
        <end position="151"/>
    </location>
</feature>
<keyword evidence="1" id="KW-0175">Coiled coil</keyword>
<feature type="compositionally biased region" description="Basic and acidic residues" evidence="2">
    <location>
        <begin position="161"/>
        <end position="174"/>
    </location>
</feature>
<feature type="compositionally biased region" description="Basic and acidic residues" evidence="2">
    <location>
        <begin position="202"/>
        <end position="211"/>
    </location>
</feature>
<feature type="compositionally biased region" description="Gly residues" evidence="2">
    <location>
        <begin position="54"/>
        <end position="72"/>
    </location>
</feature>
<evidence type="ECO:0008006" key="5">
    <source>
        <dbReference type="Google" id="ProtNLM"/>
    </source>
</evidence>
<feature type="compositionally biased region" description="Acidic residues" evidence="2">
    <location>
        <begin position="175"/>
        <end position="184"/>
    </location>
</feature>
<name>A0A9D3LNF5_ANGAN</name>
<dbReference type="Proteomes" id="UP001044222">
    <property type="component" value="Chromosome 15"/>
</dbReference>